<keyword evidence="7 10" id="KW-0238">DNA-binding</keyword>
<dbReference type="NCBIfam" id="NF040815">
    <property type="entry name" value="recomb_XerA_Arch"/>
    <property type="match status" value="1"/>
</dbReference>
<dbReference type="Pfam" id="PF02899">
    <property type="entry name" value="Phage_int_SAM_1"/>
    <property type="match status" value="1"/>
</dbReference>
<keyword evidence="6 10" id="KW-0229">DNA integration</keyword>
<comment type="similarity">
    <text evidence="2">Belongs to the 'phage' integrase family. XerD subfamily.</text>
</comment>
<dbReference type="InterPro" id="IPR011932">
    <property type="entry name" value="Recomb_XerD"/>
</dbReference>
<dbReference type="InterPro" id="IPR002104">
    <property type="entry name" value="Integrase_catalytic"/>
</dbReference>
<comment type="similarity">
    <text evidence="10">Belongs to the 'phage' integrase family. XerC subfamily.</text>
</comment>
<comment type="subcellular location">
    <subcellularLocation>
        <location evidence="1 10">Cytoplasm</location>
    </subcellularLocation>
</comment>
<name>A0A9D1E1J4_9BACT</name>
<sequence>MTDWPGILSDYRSWLRIERSLSPNTVTSYLSDIAKLREMYPERGPENLSGDDLSAFLSSEVEHGISKRSQSRMVSSLKSFYGFLEIEGRLSGQDGRNPAETIDSPKISRHIPTVLSVEEVKRILESVDLSTPEGHRNRAILEVLYSCGLRVSEVVSLRISDLFLEDSFIRVIGKGDKQRLVPIGEPAAQAVQLYLSQTRRAFASKKDEDILFLNRHGGKLSRQMVFLIIKRQCEAAGITKEISPHTFRHSFATHLVENGADLRAVQQMLGHESILTTEIYTHIDSRKWQRTILDHHPRR</sequence>
<organism evidence="13 14">
    <name type="scientific">Candidatus Coprenecus avistercoris</name>
    <dbReference type="NCBI Taxonomy" id="2840730"/>
    <lineage>
        <taxon>Bacteria</taxon>
        <taxon>Pseudomonadati</taxon>
        <taxon>Bacteroidota</taxon>
        <taxon>Bacteroidia</taxon>
        <taxon>Bacteroidales</taxon>
        <taxon>Rikenellaceae</taxon>
        <taxon>Rikenellaceae incertae sedis</taxon>
        <taxon>Candidatus Coprenecus</taxon>
    </lineage>
</organism>
<dbReference type="InterPro" id="IPR013762">
    <property type="entry name" value="Integrase-like_cat_sf"/>
</dbReference>
<dbReference type="InterPro" id="IPR023009">
    <property type="entry name" value="Tyrosine_recombinase_XerC/XerD"/>
</dbReference>
<evidence type="ECO:0000256" key="7">
    <source>
        <dbReference type="ARBA" id="ARBA00023125"/>
    </source>
</evidence>
<keyword evidence="8 10" id="KW-0233">DNA recombination</keyword>
<comment type="function">
    <text evidence="10">Site-specific tyrosine recombinase, which acts by catalyzing the cutting and rejoining of the recombining DNA molecules. The XerC-XerD complex is essential to convert dimers of the bacterial chromosome into monomers to permit their segregation at cell division. It also contributes to the segregational stability of plasmids.</text>
</comment>
<feature type="domain" description="Core-binding (CB)" evidence="12">
    <location>
        <begin position="2"/>
        <end position="85"/>
    </location>
</feature>
<dbReference type="PROSITE" id="PS51900">
    <property type="entry name" value="CB"/>
    <property type="match status" value="1"/>
</dbReference>
<comment type="caution">
    <text evidence="13">The sequence shown here is derived from an EMBL/GenBank/DDBJ whole genome shotgun (WGS) entry which is preliminary data.</text>
</comment>
<reference evidence="13" key="2">
    <citation type="journal article" date="2021" name="PeerJ">
        <title>Extensive microbial diversity within the chicken gut microbiome revealed by metagenomics and culture.</title>
        <authorList>
            <person name="Gilroy R."/>
            <person name="Ravi A."/>
            <person name="Getino M."/>
            <person name="Pursley I."/>
            <person name="Horton D.L."/>
            <person name="Alikhan N.F."/>
            <person name="Baker D."/>
            <person name="Gharbi K."/>
            <person name="Hall N."/>
            <person name="Watson M."/>
            <person name="Adriaenssens E.M."/>
            <person name="Foster-Nyarko E."/>
            <person name="Jarju S."/>
            <person name="Secka A."/>
            <person name="Antonio M."/>
            <person name="Oren A."/>
            <person name="Chaudhuri R.R."/>
            <person name="La Ragione R."/>
            <person name="Hildebrand F."/>
            <person name="Pallen M.J."/>
        </authorList>
    </citation>
    <scope>NUCLEOTIDE SEQUENCE</scope>
    <source>
        <strain evidence="13">ChiHjej13B12-12457</strain>
    </source>
</reference>
<dbReference type="HAMAP" id="MF_01808">
    <property type="entry name" value="Recomb_XerC_XerD"/>
    <property type="match status" value="1"/>
</dbReference>
<dbReference type="GO" id="GO:0006313">
    <property type="term" value="P:DNA transposition"/>
    <property type="evidence" value="ECO:0007669"/>
    <property type="project" value="UniProtKB-UniRule"/>
</dbReference>
<dbReference type="SUPFAM" id="SSF56349">
    <property type="entry name" value="DNA breaking-rejoining enzymes"/>
    <property type="match status" value="1"/>
</dbReference>
<evidence type="ECO:0000256" key="3">
    <source>
        <dbReference type="ARBA" id="ARBA00022490"/>
    </source>
</evidence>
<feature type="active site" evidence="10">
    <location>
        <position position="248"/>
    </location>
</feature>
<feature type="domain" description="Tyr recombinase" evidence="11">
    <location>
        <begin position="110"/>
        <end position="294"/>
    </location>
</feature>
<reference evidence="13" key="1">
    <citation type="submission" date="2020-10" db="EMBL/GenBank/DDBJ databases">
        <authorList>
            <person name="Gilroy R."/>
        </authorList>
    </citation>
    <scope>NUCLEOTIDE SEQUENCE</scope>
    <source>
        <strain evidence="13">ChiHjej13B12-12457</strain>
    </source>
</reference>
<evidence type="ECO:0000256" key="9">
    <source>
        <dbReference type="ARBA" id="ARBA00023306"/>
    </source>
</evidence>
<dbReference type="EMBL" id="DVHI01000078">
    <property type="protein sequence ID" value="HIR63135.1"/>
    <property type="molecule type" value="Genomic_DNA"/>
</dbReference>
<keyword evidence="5 10" id="KW-0159">Chromosome partition</keyword>
<evidence type="ECO:0000256" key="1">
    <source>
        <dbReference type="ARBA" id="ARBA00004496"/>
    </source>
</evidence>
<evidence type="ECO:0000313" key="14">
    <source>
        <dbReference type="Proteomes" id="UP000886744"/>
    </source>
</evidence>
<evidence type="ECO:0000256" key="8">
    <source>
        <dbReference type="ARBA" id="ARBA00023172"/>
    </source>
</evidence>
<comment type="subunit">
    <text evidence="10">Forms a cyclic heterotetrameric complex composed of two molecules of XerC and two molecules of XerD.</text>
</comment>
<feature type="active site" evidence="10">
    <location>
        <position position="150"/>
    </location>
</feature>
<keyword evidence="3 10" id="KW-0963">Cytoplasm</keyword>
<dbReference type="Proteomes" id="UP000886744">
    <property type="component" value="Unassembled WGS sequence"/>
</dbReference>
<dbReference type="PANTHER" id="PTHR30349">
    <property type="entry name" value="PHAGE INTEGRASE-RELATED"/>
    <property type="match status" value="1"/>
</dbReference>
<dbReference type="SUPFAM" id="SSF47823">
    <property type="entry name" value="lambda integrase-like, N-terminal domain"/>
    <property type="match status" value="1"/>
</dbReference>
<dbReference type="GO" id="GO:0009037">
    <property type="term" value="F:tyrosine-based site-specific recombinase activity"/>
    <property type="evidence" value="ECO:0007669"/>
    <property type="project" value="UniProtKB-UniRule"/>
</dbReference>
<gene>
    <name evidence="13" type="primary">xerD</name>
    <name evidence="10" type="synonym">xerC</name>
    <name evidence="13" type="ORF">IAC94_06410</name>
</gene>
<evidence type="ECO:0000256" key="10">
    <source>
        <dbReference type="HAMAP-Rule" id="MF_01808"/>
    </source>
</evidence>
<keyword evidence="4 10" id="KW-0132">Cell division</keyword>
<dbReference type="GO" id="GO:0003677">
    <property type="term" value="F:DNA binding"/>
    <property type="evidence" value="ECO:0007669"/>
    <property type="project" value="UniProtKB-UniRule"/>
</dbReference>
<dbReference type="Gene3D" id="1.10.443.10">
    <property type="entry name" value="Intergrase catalytic core"/>
    <property type="match status" value="1"/>
</dbReference>
<dbReference type="InterPro" id="IPR044068">
    <property type="entry name" value="CB"/>
</dbReference>
<dbReference type="InterPro" id="IPR011010">
    <property type="entry name" value="DNA_brk_join_enz"/>
</dbReference>
<dbReference type="PANTHER" id="PTHR30349:SF81">
    <property type="entry name" value="TYROSINE RECOMBINASE XERC"/>
    <property type="match status" value="1"/>
</dbReference>
<evidence type="ECO:0000259" key="12">
    <source>
        <dbReference type="PROSITE" id="PS51900"/>
    </source>
</evidence>
<dbReference type="CDD" id="cd00798">
    <property type="entry name" value="INT_XerDC_C"/>
    <property type="match status" value="1"/>
</dbReference>
<dbReference type="NCBIfam" id="TIGR02225">
    <property type="entry name" value="recomb_XerD"/>
    <property type="match status" value="1"/>
</dbReference>
<feature type="active site" evidence="10">
    <location>
        <position position="245"/>
    </location>
</feature>
<evidence type="ECO:0000256" key="2">
    <source>
        <dbReference type="ARBA" id="ARBA00010450"/>
    </source>
</evidence>
<dbReference type="InterPro" id="IPR010998">
    <property type="entry name" value="Integrase_recombinase_N"/>
</dbReference>
<accession>A0A9D1E1J4</accession>
<dbReference type="InterPro" id="IPR050090">
    <property type="entry name" value="Tyrosine_recombinase_XerCD"/>
</dbReference>
<dbReference type="GO" id="GO:0005737">
    <property type="term" value="C:cytoplasm"/>
    <property type="evidence" value="ECO:0007669"/>
    <property type="project" value="UniProtKB-SubCell"/>
</dbReference>
<dbReference type="GO" id="GO:0051301">
    <property type="term" value="P:cell division"/>
    <property type="evidence" value="ECO:0007669"/>
    <property type="project" value="UniProtKB-KW"/>
</dbReference>
<dbReference type="Pfam" id="PF00589">
    <property type="entry name" value="Phage_integrase"/>
    <property type="match status" value="1"/>
</dbReference>
<keyword evidence="9 10" id="KW-0131">Cell cycle</keyword>
<evidence type="ECO:0000259" key="11">
    <source>
        <dbReference type="PROSITE" id="PS51898"/>
    </source>
</evidence>
<feature type="active site" evidence="10">
    <location>
        <position position="271"/>
    </location>
</feature>
<dbReference type="NCBIfam" id="NF001399">
    <property type="entry name" value="PRK00283.1"/>
    <property type="match status" value="1"/>
</dbReference>
<dbReference type="Gene3D" id="1.10.150.130">
    <property type="match status" value="1"/>
</dbReference>
<protein>
    <recommendedName>
        <fullName evidence="10">Tyrosine recombinase XerC</fullName>
    </recommendedName>
</protein>
<dbReference type="GO" id="GO:0007059">
    <property type="term" value="P:chromosome segregation"/>
    <property type="evidence" value="ECO:0007669"/>
    <property type="project" value="UniProtKB-UniRule"/>
</dbReference>
<evidence type="ECO:0000313" key="13">
    <source>
        <dbReference type="EMBL" id="HIR63135.1"/>
    </source>
</evidence>
<dbReference type="InterPro" id="IPR004107">
    <property type="entry name" value="Integrase_SAM-like_N"/>
</dbReference>
<evidence type="ECO:0000256" key="5">
    <source>
        <dbReference type="ARBA" id="ARBA00022829"/>
    </source>
</evidence>
<dbReference type="AlphaFoldDB" id="A0A9D1E1J4"/>
<dbReference type="PROSITE" id="PS51898">
    <property type="entry name" value="TYR_RECOMBINASE"/>
    <property type="match status" value="1"/>
</dbReference>
<proteinExistence type="inferred from homology"/>
<evidence type="ECO:0000256" key="6">
    <source>
        <dbReference type="ARBA" id="ARBA00022908"/>
    </source>
</evidence>
<evidence type="ECO:0000256" key="4">
    <source>
        <dbReference type="ARBA" id="ARBA00022618"/>
    </source>
</evidence>
<feature type="active site" description="O-(3'-phospho-DNA)-tyrosine intermediate" evidence="10">
    <location>
        <position position="280"/>
    </location>
</feature>
<feature type="active site" evidence="10">
    <location>
        <position position="174"/>
    </location>
</feature>